<protein>
    <recommendedName>
        <fullName evidence="4">Lipoprotein SmpA/OmlA domain-containing protein</fullName>
    </recommendedName>
</protein>
<keyword evidence="3" id="KW-1185">Reference proteome</keyword>
<dbReference type="EMBL" id="JBHRYJ010000001">
    <property type="protein sequence ID" value="MFC3673986.1"/>
    <property type="molecule type" value="Genomic_DNA"/>
</dbReference>
<proteinExistence type="predicted"/>
<evidence type="ECO:0008006" key="4">
    <source>
        <dbReference type="Google" id="ProtNLM"/>
    </source>
</evidence>
<dbReference type="PROSITE" id="PS51257">
    <property type="entry name" value="PROKAR_LIPOPROTEIN"/>
    <property type="match status" value="1"/>
</dbReference>
<evidence type="ECO:0000256" key="1">
    <source>
        <dbReference type="SAM" id="MobiDB-lite"/>
    </source>
</evidence>
<name>A0ABV7VAW5_9PROT</name>
<reference evidence="3" key="1">
    <citation type="journal article" date="2019" name="Int. J. Syst. Evol. Microbiol.">
        <title>The Global Catalogue of Microorganisms (GCM) 10K type strain sequencing project: providing services to taxonomists for standard genome sequencing and annotation.</title>
        <authorList>
            <consortium name="The Broad Institute Genomics Platform"/>
            <consortium name="The Broad Institute Genome Sequencing Center for Infectious Disease"/>
            <person name="Wu L."/>
            <person name="Ma J."/>
        </authorList>
    </citation>
    <scope>NUCLEOTIDE SEQUENCE [LARGE SCALE GENOMIC DNA]</scope>
    <source>
        <strain evidence="3">KCTC 42182</strain>
    </source>
</reference>
<gene>
    <name evidence="2" type="ORF">ACFOOQ_00415</name>
</gene>
<dbReference type="RefSeq" id="WP_379720099.1">
    <property type="nucleotide sequence ID" value="NZ_JBHRYJ010000001.1"/>
</dbReference>
<comment type="caution">
    <text evidence="2">The sequence shown here is derived from an EMBL/GenBank/DDBJ whole genome shotgun (WGS) entry which is preliminary data.</text>
</comment>
<accession>A0ABV7VAW5</accession>
<dbReference type="Proteomes" id="UP001595711">
    <property type="component" value="Unassembled WGS sequence"/>
</dbReference>
<organism evidence="2 3">
    <name type="scientific">Ferrovibrio xuzhouensis</name>
    <dbReference type="NCBI Taxonomy" id="1576914"/>
    <lineage>
        <taxon>Bacteria</taxon>
        <taxon>Pseudomonadati</taxon>
        <taxon>Pseudomonadota</taxon>
        <taxon>Alphaproteobacteria</taxon>
        <taxon>Rhodospirillales</taxon>
        <taxon>Rhodospirillaceae</taxon>
        <taxon>Ferrovibrio</taxon>
    </lineage>
</organism>
<evidence type="ECO:0000313" key="3">
    <source>
        <dbReference type="Proteomes" id="UP001595711"/>
    </source>
</evidence>
<feature type="region of interest" description="Disordered" evidence="1">
    <location>
        <begin position="31"/>
        <end position="75"/>
    </location>
</feature>
<evidence type="ECO:0000313" key="2">
    <source>
        <dbReference type="EMBL" id="MFC3673986.1"/>
    </source>
</evidence>
<sequence length="154" mass="16640">MKGAGTWMVLCACLATLSACDSRRWPLGADFRLPPQSGSRAATPTAPEKSPRTAATASLGPAGRSPSDNAGDPILVGLNADQLRGMLGSPAEQEQEPPAEVWRYRYGRCTLDISLYPDVHTNTLHSLSYEVNGDDGTDQSKRQCTARLRSWAHR</sequence>